<dbReference type="SMART" id="SM00233">
    <property type="entry name" value="PH"/>
    <property type="match status" value="1"/>
</dbReference>
<sequence length="502" mass="56420">MNILQMNIVSEVRNTFNNVTKYLQTVLVTESLSERAEIQRQQLLKKLSNREMSPARAPYMDMNGRSKGLIMKSNSFACLHQQAAYEELCAGQPIYNNMPYEDDPLDNYEPFGVGNGYTGPPRHLNAAKRHSAPDGGGGGGASTAVGSPLTKCALNGSSLSSRSTSDSSESSRSGDVIYVSANAVKYSASKYGALMKREKILFVDHTKKYWAAVLSCTMYVYNGEKELKPCLVVNLEGYTARDAGANNRTKDWTFEVVCPGKKTYQFIAQNQNDMLSWIEAINNSSSKPSTPDILHSPSPTICFKQELLPTRELPVPPTTDHTSLDNCYDKPNPVIRAVNLYENAPDELDMESIYHFIDESKQEKDMLPKIDKQFWDGDTSYYNIPKSTPVPVLVKEDRNNNDYDDYFTEKETSYDIITNDSCEMNATTPALGVQQIIQKIEEINSKKMSPFLRRKSQSKSNSLMRNSTPPVYTTEDYYEPARVMKNMSNNVVVSSQSFRKCR</sequence>
<dbReference type="Proteomes" id="UP000694846">
    <property type="component" value="Unplaced"/>
</dbReference>
<dbReference type="PROSITE" id="PS50003">
    <property type="entry name" value="PH_DOMAIN"/>
    <property type="match status" value="1"/>
</dbReference>
<evidence type="ECO:0000256" key="2">
    <source>
        <dbReference type="ARBA" id="ARBA00022833"/>
    </source>
</evidence>
<evidence type="ECO:0000256" key="3">
    <source>
        <dbReference type="SAM" id="MobiDB-lite"/>
    </source>
</evidence>
<dbReference type="GeneID" id="112680409"/>
<feature type="region of interest" description="Disordered" evidence="3">
    <location>
        <begin position="119"/>
        <end position="142"/>
    </location>
</feature>
<dbReference type="InterPro" id="IPR045258">
    <property type="entry name" value="ACAP1/2/3-like"/>
</dbReference>
<organism evidence="5 6">
    <name type="scientific">Sipha flava</name>
    <name type="common">yellow sugarcane aphid</name>
    <dbReference type="NCBI Taxonomy" id="143950"/>
    <lineage>
        <taxon>Eukaryota</taxon>
        <taxon>Metazoa</taxon>
        <taxon>Ecdysozoa</taxon>
        <taxon>Arthropoda</taxon>
        <taxon>Hexapoda</taxon>
        <taxon>Insecta</taxon>
        <taxon>Pterygota</taxon>
        <taxon>Neoptera</taxon>
        <taxon>Paraneoptera</taxon>
        <taxon>Hemiptera</taxon>
        <taxon>Sternorrhyncha</taxon>
        <taxon>Aphidomorpha</taxon>
        <taxon>Aphidoidea</taxon>
        <taxon>Aphididae</taxon>
        <taxon>Sipha</taxon>
    </lineage>
</organism>
<evidence type="ECO:0000313" key="5">
    <source>
        <dbReference type="Proteomes" id="UP000694846"/>
    </source>
</evidence>
<dbReference type="InterPro" id="IPR011993">
    <property type="entry name" value="PH-like_dom_sf"/>
</dbReference>
<dbReference type="PANTHER" id="PTHR23180">
    <property type="entry name" value="CENTAURIN/ARF"/>
    <property type="match status" value="1"/>
</dbReference>
<evidence type="ECO:0000259" key="4">
    <source>
        <dbReference type="PROSITE" id="PS50003"/>
    </source>
</evidence>
<dbReference type="GO" id="GO:0005096">
    <property type="term" value="F:GTPase activator activity"/>
    <property type="evidence" value="ECO:0007669"/>
    <property type="project" value="InterPro"/>
</dbReference>
<keyword evidence="1" id="KW-0479">Metal-binding</keyword>
<gene>
    <name evidence="6" type="primary">LOC112680409</name>
</gene>
<evidence type="ECO:0000313" key="6">
    <source>
        <dbReference type="RefSeq" id="XP_025406279.1"/>
    </source>
</evidence>
<dbReference type="InterPro" id="IPR001849">
    <property type="entry name" value="PH_domain"/>
</dbReference>
<reference evidence="6" key="1">
    <citation type="submission" date="2025-08" db="UniProtKB">
        <authorList>
            <consortium name="RefSeq"/>
        </authorList>
    </citation>
    <scope>IDENTIFICATION</scope>
    <source>
        <tissue evidence="6">Whole body</tissue>
    </source>
</reference>
<dbReference type="SUPFAM" id="SSF50729">
    <property type="entry name" value="PH domain-like"/>
    <property type="match status" value="1"/>
</dbReference>
<dbReference type="RefSeq" id="XP_025406279.1">
    <property type="nucleotide sequence ID" value="XM_025550494.1"/>
</dbReference>
<dbReference type="Pfam" id="PF00169">
    <property type="entry name" value="PH"/>
    <property type="match status" value="1"/>
</dbReference>
<dbReference type="AlphaFoldDB" id="A0A8B8F616"/>
<dbReference type="GO" id="GO:0046872">
    <property type="term" value="F:metal ion binding"/>
    <property type="evidence" value="ECO:0007669"/>
    <property type="project" value="UniProtKB-KW"/>
</dbReference>
<accession>A0A8B8F616</accession>
<keyword evidence="5" id="KW-1185">Reference proteome</keyword>
<dbReference type="OrthoDB" id="243840at2759"/>
<feature type="domain" description="PH" evidence="4">
    <location>
        <begin position="187"/>
        <end position="286"/>
    </location>
</feature>
<keyword evidence="2" id="KW-0862">Zinc</keyword>
<proteinExistence type="predicted"/>
<dbReference type="PANTHER" id="PTHR23180:SF160">
    <property type="entry name" value="ADP-RIBOSYLATION FACTOR GTPASE-ACTIVATING PROTEIN EFFECTOR PROTEIN 1"/>
    <property type="match status" value="1"/>
</dbReference>
<dbReference type="Gene3D" id="2.30.29.30">
    <property type="entry name" value="Pleckstrin-homology domain (PH domain)/Phosphotyrosine-binding domain (PTB)"/>
    <property type="match status" value="1"/>
</dbReference>
<name>A0A8B8F616_9HEMI</name>
<evidence type="ECO:0000256" key="1">
    <source>
        <dbReference type="ARBA" id="ARBA00022723"/>
    </source>
</evidence>
<protein>
    <submittedName>
        <fullName evidence="6">Uncharacterized protein LOC112680409</fullName>
    </submittedName>
</protein>